<proteinExistence type="predicted"/>
<feature type="region of interest" description="Disordered" evidence="2">
    <location>
        <begin position="1"/>
        <end position="32"/>
    </location>
</feature>
<dbReference type="STRING" id="109280.ENSHCOP00000020029"/>
<sequence>MDGLSPQSEEEQEAARLQAQDERQQSDALMEKEIEALETEELHISANEEVVLKRLKEVERTAEDIIKVGRKSTKHKQKSPRRRSLAGWRRNRGATFAMEVSAQREQRTGTGQAGPAAAVRPETTRDGASGPSEDGRKRPRASDPEAGTRSPGEMTPERTDELGRGAADEPLAVDPLYHRPVYSAAYFGTGGPPRLCGSPARPPQQRARGNGRARSPSRQEEATPSGRRDGGACGSLPNDAKHVNGPARGAFATVKVRSEARPTPLCALDCRMEGRGKRKAESVAPTDVFHNPTGRPQPAAVTMIFMGYENAPDDEEADCHAELVTVGCSDNDDDDKVGDVETKTGGELLSYHPEGCKSKVFRPEAAKSRKAVSDDRTTFGASREEGGRASLPLVFLQTMRSN</sequence>
<feature type="compositionally biased region" description="Basic and acidic residues" evidence="2">
    <location>
        <begin position="133"/>
        <end position="143"/>
    </location>
</feature>
<feature type="compositionally biased region" description="Basic and acidic residues" evidence="2">
    <location>
        <begin position="155"/>
        <end position="167"/>
    </location>
</feature>
<keyword evidence="1" id="KW-0175">Coiled coil</keyword>
<dbReference type="Pfam" id="PF03285">
    <property type="entry name" value="Paralemmin"/>
    <property type="match status" value="1"/>
</dbReference>
<dbReference type="GO" id="GO:0008360">
    <property type="term" value="P:regulation of cell shape"/>
    <property type="evidence" value="ECO:0007669"/>
    <property type="project" value="InterPro"/>
</dbReference>
<feature type="compositionally biased region" description="Basic and acidic residues" evidence="2">
    <location>
        <begin position="19"/>
        <end position="32"/>
    </location>
</feature>
<feature type="compositionally biased region" description="Basic residues" evidence="2">
    <location>
        <begin position="68"/>
        <end position="92"/>
    </location>
</feature>
<dbReference type="GO" id="GO:0005737">
    <property type="term" value="C:cytoplasm"/>
    <property type="evidence" value="ECO:0007669"/>
    <property type="project" value="TreeGrafter"/>
</dbReference>
<dbReference type="InterPro" id="IPR004965">
    <property type="entry name" value="Paralemmin"/>
</dbReference>
<dbReference type="GeneTree" id="ENSGT00940000157718"/>
<evidence type="ECO:0000256" key="1">
    <source>
        <dbReference type="ARBA" id="ARBA00023054"/>
    </source>
</evidence>
<dbReference type="PANTHER" id="PTHR46881:SF2">
    <property type="entry name" value="PALMDELPHIN ISOFORM X1"/>
    <property type="match status" value="1"/>
</dbReference>
<evidence type="ECO:0000256" key="2">
    <source>
        <dbReference type="SAM" id="MobiDB-lite"/>
    </source>
</evidence>
<dbReference type="PANTHER" id="PTHR46881">
    <property type="entry name" value="PALMDELPHIN"/>
    <property type="match status" value="1"/>
</dbReference>
<dbReference type="OMA" id="MEISVEH"/>
<feature type="region of interest" description="Disordered" evidence="2">
    <location>
        <begin position="190"/>
        <end position="245"/>
    </location>
</feature>
<dbReference type="Proteomes" id="UP000264820">
    <property type="component" value="Unplaced"/>
</dbReference>
<feature type="compositionally biased region" description="Basic and acidic residues" evidence="2">
    <location>
        <begin position="217"/>
        <end position="230"/>
    </location>
</feature>
<name>A0A3Q2YN35_HIPCM</name>
<protein>
    <submittedName>
        <fullName evidence="3">Uncharacterized protein</fullName>
    </submittedName>
</protein>
<evidence type="ECO:0000313" key="3">
    <source>
        <dbReference type="Ensembl" id="ENSHCOP00000020029.1"/>
    </source>
</evidence>
<dbReference type="GO" id="GO:0016020">
    <property type="term" value="C:membrane"/>
    <property type="evidence" value="ECO:0007669"/>
    <property type="project" value="InterPro"/>
</dbReference>
<dbReference type="AlphaFoldDB" id="A0A3Q2YN35"/>
<reference evidence="3" key="2">
    <citation type="submission" date="2025-09" db="UniProtKB">
        <authorList>
            <consortium name="Ensembl"/>
        </authorList>
    </citation>
    <scope>IDENTIFICATION</scope>
</reference>
<organism evidence="3 4">
    <name type="scientific">Hippocampus comes</name>
    <name type="common">Tiger tail seahorse</name>
    <dbReference type="NCBI Taxonomy" id="109280"/>
    <lineage>
        <taxon>Eukaryota</taxon>
        <taxon>Metazoa</taxon>
        <taxon>Chordata</taxon>
        <taxon>Craniata</taxon>
        <taxon>Vertebrata</taxon>
        <taxon>Euteleostomi</taxon>
        <taxon>Actinopterygii</taxon>
        <taxon>Neopterygii</taxon>
        <taxon>Teleostei</taxon>
        <taxon>Neoteleostei</taxon>
        <taxon>Acanthomorphata</taxon>
        <taxon>Syngnathiaria</taxon>
        <taxon>Syngnathiformes</taxon>
        <taxon>Syngnathoidei</taxon>
        <taxon>Syngnathidae</taxon>
        <taxon>Hippocampus</taxon>
    </lineage>
</organism>
<evidence type="ECO:0000313" key="4">
    <source>
        <dbReference type="Proteomes" id="UP000264820"/>
    </source>
</evidence>
<feature type="region of interest" description="Disordered" evidence="2">
    <location>
        <begin position="364"/>
        <end position="385"/>
    </location>
</feature>
<reference evidence="3" key="1">
    <citation type="submission" date="2025-08" db="UniProtKB">
        <authorList>
            <consortium name="Ensembl"/>
        </authorList>
    </citation>
    <scope>IDENTIFICATION</scope>
</reference>
<accession>A0A3Q2YN35</accession>
<keyword evidence="4" id="KW-1185">Reference proteome</keyword>
<feature type="region of interest" description="Disordered" evidence="2">
    <location>
        <begin position="62"/>
        <end position="172"/>
    </location>
</feature>
<dbReference type="Ensembl" id="ENSHCOT00000007213.1">
    <property type="protein sequence ID" value="ENSHCOP00000020029.1"/>
    <property type="gene ID" value="ENSHCOG00000005787.1"/>
</dbReference>